<name>A0A9J6GZA7_HAELO</name>
<reference evidence="1 2" key="1">
    <citation type="journal article" date="2020" name="Cell">
        <title>Large-Scale Comparative Analyses of Tick Genomes Elucidate Their Genetic Diversity and Vector Capacities.</title>
        <authorList>
            <consortium name="Tick Genome and Microbiome Consortium (TIGMIC)"/>
            <person name="Jia N."/>
            <person name="Wang J."/>
            <person name="Shi W."/>
            <person name="Du L."/>
            <person name="Sun Y."/>
            <person name="Zhan W."/>
            <person name="Jiang J.F."/>
            <person name="Wang Q."/>
            <person name="Zhang B."/>
            <person name="Ji P."/>
            <person name="Bell-Sakyi L."/>
            <person name="Cui X.M."/>
            <person name="Yuan T.T."/>
            <person name="Jiang B.G."/>
            <person name="Yang W.F."/>
            <person name="Lam T.T."/>
            <person name="Chang Q.C."/>
            <person name="Ding S.J."/>
            <person name="Wang X.J."/>
            <person name="Zhu J.G."/>
            <person name="Ruan X.D."/>
            <person name="Zhao L."/>
            <person name="Wei J.T."/>
            <person name="Ye R.Z."/>
            <person name="Que T.C."/>
            <person name="Du C.H."/>
            <person name="Zhou Y.H."/>
            <person name="Cheng J.X."/>
            <person name="Dai P.F."/>
            <person name="Guo W.B."/>
            <person name="Han X.H."/>
            <person name="Huang E.J."/>
            <person name="Li L.F."/>
            <person name="Wei W."/>
            <person name="Gao Y.C."/>
            <person name="Liu J.Z."/>
            <person name="Shao H.Z."/>
            <person name="Wang X."/>
            <person name="Wang C.C."/>
            <person name="Yang T.C."/>
            <person name="Huo Q.B."/>
            <person name="Li W."/>
            <person name="Chen H.Y."/>
            <person name="Chen S.E."/>
            <person name="Zhou L.G."/>
            <person name="Ni X.B."/>
            <person name="Tian J.H."/>
            <person name="Sheng Y."/>
            <person name="Liu T."/>
            <person name="Pan Y.S."/>
            <person name="Xia L.Y."/>
            <person name="Li J."/>
            <person name="Zhao F."/>
            <person name="Cao W.C."/>
        </authorList>
    </citation>
    <scope>NUCLEOTIDE SEQUENCE [LARGE SCALE GENOMIC DNA]</scope>
    <source>
        <strain evidence="1">HaeL-2018</strain>
    </source>
</reference>
<evidence type="ECO:0000313" key="2">
    <source>
        <dbReference type="Proteomes" id="UP000821853"/>
    </source>
</evidence>
<evidence type="ECO:0000313" key="1">
    <source>
        <dbReference type="EMBL" id="KAH9380137.1"/>
    </source>
</evidence>
<dbReference type="Proteomes" id="UP000821853">
    <property type="component" value="Chromosome 8"/>
</dbReference>
<dbReference type="AlphaFoldDB" id="A0A9J6GZA7"/>
<proteinExistence type="predicted"/>
<accession>A0A9J6GZA7</accession>
<dbReference type="EMBL" id="JABSTR010000010">
    <property type="protein sequence ID" value="KAH9380137.1"/>
    <property type="molecule type" value="Genomic_DNA"/>
</dbReference>
<comment type="caution">
    <text evidence="1">The sequence shown here is derived from an EMBL/GenBank/DDBJ whole genome shotgun (WGS) entry which is preliminary data.</text>
</comment>
<keyword evidence="2" id="KW-1185">Reference proteome</keyword>
<sequence>MCPDPSCGGHQTLYHSTWKFPKPPTQLPIPSSSPSRWEAAFSSSVLDDQRGLIDRARRGAAANGALDCKHHPRRAK</sequence>
<dbReference type="VEuPathDB" id="VectorBase:HLOH_058551"/>
<protein>
    <submittedName>
        <fullName evidence="1">Uncharacterized protein</fullName>
    </submittedName>
</protein>
<gene>
    <name evidence="1" type="ORF">HPB48_011201</name>
</gene>
<organism evidence="1 2">
    <name type="scientific">Haemaphysalis longicornis</name>
    <name type="common">Bush tick</name>
    <dbReference type="NCBI Taxonomy" id="44386"/>
    <lineage>
        <taxon>Eukaryota</taxon>
        <taxon>Metazoa</taxon>
        <taxon>Ecdysozoa</taxon>
        <taxon>Arthropoda</taxon>
        <taxon>Chelicerata</taxon>
        <taxon>Arachnida</taxon>
        <taxon>Acari</taxon>
        <taxon>Parasitiformes</taxon>
        <taxon>Ixodida</taxon>
        <taxon>Ixodoidea</taxon>
        <taxon>Ixodidae</taxon>
        <taxon>Haemaphysalinae</taxon>
        <taxon>Haemaphysalis</taxon>
    </lineage>
</organism>